<dbReference type="AlphaFoldDB" id="A0A1I7KFG8"/>
<dbReference type="EMBL" id="FPBX01000049">
    <property type="protein sequence ID" value="SFU96187.1"/>
    <property type="molecule type" value="Genomic_DNA"/>
</dbReference>
<evidence type="ECO:0000313" key="8">
    <source>
        <dbReference type="EMBL" id="SFU96187.1"/>
    </source>
</evidence>
<protein>
    <submittedName>
        <fullName evidence="8">DNA-binding transcriptional regulator, MocR family, contains an aminotransferase domain</fullName>
    </submittedName>
</protein>
<dbReference type="GO" id="GO:1901605">
    <property type="term" value="P:alpha-amino acid metabolic process"/>
    <property type="evidence" value="ECO:0007669"/>
    <property type="project" value="TreeGrafter"/>
</dbReference>
<dbReference type="PANTHER" id="PTHR42790">
    <property type="entry name" value="AMINOTRANSFERASE"/>
    <property type="match status" value="1"/>
</dbReference>
<dbReference type="InterPro" id="IPR015424">
    <property type="entry name" value="PyrdxlP-dep_Trfase"/>
</dbReference>
<dbReference type="InterPro" id="IPR050859">
    <property type="entry name" value="Class-I_PLP-dep_aminotransf"/>
</dbReference>
<comment type="cofactor">
    <cofactor evidence="1">
        <name>pyridoxal 5'-phosphate</name>
        <dbReference type="ChEBI" id="CHEBI:597326"/>
    </cofactor>
</comment>
<dbReference type="Gene3D" id="3.40.640.10">
    <property type="entry name" value="Type I PLP-dependent aspartate aminotransferase-like (Major domain)"/>
    <property type="match status" value="1"/>
</dbReference>
<dbReference type="Pfam" id="PF00155">
    <property type="entry name" value="Aminotran_1_2"/>
    <property type="match status" value="1"/>
</dbReference>
<dbReference type="FunFam" id="3.40.640.10:FF:000053">
    <property type="entry name" value="Aminotransferase, class I"/>
    <property type="match status" value="1"/>
</dbReference>
<keyword evidence="9" id="KW-1185">Reference proteome</keyword>
<dbReference type="InterPro" id="IPR015422">
    <property type="entry name" value="PyrdxlP-dep_Trfase_small"/>
</dbReference>
<dbReference type="GO" id="GO:0008483">
    <property type="term" value="F:transaminase activity"/>
    <property type="evidence" value="ECO:0007669"/>
    <property type="project" value="UniProtKB-KW"/>
</dbReference>
<organism evidence="8 9">
    <name type="scientific">Paenacidovorax caeni</name>
    <dbReference type="NCBI Taxonomy" id="343013"/>
    <lineage>
        <taxon>Bacteria</taxon>
        <taxon>Pseudomonadati</taxon>
        <taxon>Pseudomonadota</taxon>
        <taxon>Betaproteobacteria</taxon>
        <taxon>Burkholderiales</taxon>
        <taxon>Comamonadaceae</taxon>
        <taxon>Paenacidovorax</taxon>
    </lineage>
</organism>
<proteinExistence type="inferred from homology"/>
<keyword evidence="6" id="KW-0663">Pyridoxal phosphate</keyword>
<dbReference type="SUPFAM" id="SSF53383">
    <property type="entry name" value="PLP-dependent transferases"/>
    <property type="match status" value="1"/>
</dbReference>
<dbReference type="CDD" id="cd00609">
    <property type="entry name" value="AAT_like"/>
    <property type="match status" value="1"/>
</dbReference>
<dbReference type="Proteomes" id="UP000183656">
    <property type="component" value="Unassembled WGS sequence"/>
</dbReference>
<evidence type="ECO:0000313" key="9">
    <source>
        <dbReference type="Proteomes" id="UP000183656"/>
    </source>
</evidence>
<comment type="subunit">
    <text evidence="3">Homodimer.</text>
</comment>
<evidence type="ECO:0000256" key="5">
    <source>
        <dbReference type="ARBA" id="ARBA00022679"/>
    </source>
</evidence>
<evidence type="ECO:0000256" key="6">
    <source>
        <dbReference type="ARBA" id="ARBA00022898"/>
    </source>
</evidence>
<feature type="domain" description="Aminotransferase class I/classII large" evidence="7">
    <location>
        <begin position="43"/>
        <end position="394"/>
    </location>
</feature>
<evidence type="ECO:0000256" key="1">
    <source>
        <dbReference type="ARBA" id="ARBA00001933"/>
    </source>
</evidence>
<dbReference type="GO" id="GO:0030170">
    <property type="term" value="F:pyridoxal phosphate binding"/>
    <property type="evidence" value="ECO:0007669"/>
    <property type="project" value="InterPro"/>
</dbReference>
<keyword evidence="4 8" id="KW-0032">Aminotransferase</keyword>
<dbReference type="InterPro" id="IPR004839">
    <property type="entry name" value="Aminotransferase_I/II_large"/>
</dbReference>
<gene>
    <name evidence="8" type="ORF">SAMN04489707_10498</name>
</gene>
<dbReference type="PANTHER" id="PTHR42790:SF19">
    <property type="entry name" value="KYNURENINE_ALPHA-AMINOADIPATE AMINOTRANSFERASE, MITOCHONDRIAL"/>
    <property type="match status" value="1"/>
</dbReference>
<evidence type="ECO:0000256" key="3">
    <source>
        <dbReference type="ARBA" id="ARBA00011738"/>
    </source>
</evidence>
<dbReference type="STRING" id="343013.SAMN04489707_10498"/>
<name>A0A1I7KFG8_9BURK</name>
<dbReference type="InterPro" id="IPR015421">
    <property type="entry name" value="PyrdxlP-dep_Trfase_major"/>
</dbReference>
<accession>A0A1I7KFG8</accession>
<keyword evidence="8" id="KW-0238">DNA-binding</keyword>
<keyword evidence="5 8" id="KW-0808">Transferase</keyword>
<dbReference type="Gene3D" id="3.90.1150.10">
    <property type="entry name" value="Aspartate Aminotransferase, domain 1"/>
    <property type="match status" value="1"/>
</dbReference>
<comment type="similarity">
    <text evidence="2">Belongs to the class-I pyridoxal-phosphate-dependent aminotransferase family.</text>
</comment>
<sequence length="400" mass="42792">MPIAFADRLANVETSAIRELFKLLGKPGIISFAGGFPDSAMFDVEGIREASERVLREEPGAALQYGATEGYQPLREQLSAFMAAKGALDVAPEGLIVTTGSQQALDLLGKTLISPGDKVIVEGPTFLATIQCFRLYGAQLISAPIDGQGVQTDRLEQLIVEHHPKFVYLIPTFGNPSGATLSLERRRKVLELAVKYQTVVVEDDPYGDLYFGEAPPPSLLALSREVPGSREWLVHCGSLSKVLSPGLRVGWMIAPAALLAKATMCKQFSDAHTSTFAQATAARYLQAGRMPATLARVRQVYAERAQAMGDALRQGLGDAIGFVQPQGGLFVWARLTDAGGKVADGNVLAQRAIDKGVAFVPGAPFFCAEPDHATLRLSFATADVDKIREGVARLAQAVQA</sequence>
<reference evidence="8 9" key="1">
    <citation type="submission" date="2016-10" db="EMBL/GenBank/DDBJ databases">
        <authorList>
            <person name="de Groot N.N."/>
        </authorList>
    </citation>
    <scope>NUCLEOTIDE SEQUENCE [LARGE SCALE GENOMIC DNA]</scope>
    <source>
        <strain evidence="8 9">R-24608</strain>
    </source>
</reference>
<evidence type="ECO:0000256" key="4">
    <source>
        <dbReference type="ARBA" id="ARBA00022576"/>
    </source>
</evidence>
<evidence type="ECO:0000259" key="7">
    <source>
        <dbReference type="Pfam" id="PF00155"/>
    </source>
</evidence>
<dbReference type="GO" id="GO:0003677">
    <property type="term" value="F:DNA binding"/>
    <property type="evidence" value="ECO:0007669"/>
    <property type="project" value="UniProtKB-KW"/>
</dbReference>
<evidence type="ECO:0000256" key="2">
    <source>
        <dbReference type="ARBA" id="ARBA00007441"/>
    </source>
</evidence>